<organism evidence="1 2">
    <name type="scientific">Lophiostoma macrostomum CBS 122681</name>
    <dbReference type="NCBI Taxonomy" id="1314788"/>
    <lineage>
        <taxon>Eukaryota</taxon>
        <taxon>Fungi</taxon>
        <taxon>Dikarya</taxon>
        <taxon>Ascomycota</taxon>
        <taxon>Pezizomycotina</taxon>
        <taxon>Dothideomycetes</taxon>
        <taxon>Pleosporomycetidae</taxon>
        <taxon>Pleosporales</taxon>
        <taxon>Lophiostomataceae</taxon>
        <taxon>Lophiostoma</taxon>
    </lineage>
</organism>
<dbReference type="PANTHER" id="PTHR40788">
    <property type="entry name" value="CLR5 DOMAIN-CONTAINING PROTEIN-RELATED"/>
    <property type="match status" value="1"/>
</dbReference>
<keyword evidence="2" id="KW-1185">Reference proteome</keyword>
<dbReference type="OrthoDB" id="2922289at2759"/>
<proteinExistence type="predicted"/>
<dbReference type="Proteomes" id="UP000799324">
    <property type="component" value="Unassembled WGS sequence"/>
</dbReference>
<protein>
    <submittedName>
        <fullName evidence="1">Uncharacterized protein</fullName>
    </submittedName>
</protein>
<name>A0A6A6T123_9PLEO</name>
<reference evidence="1" key="1">
    <citation type="journal article" date="2020" name="Stud. Mycol.">
        <title>101 Dothideomycetes genomes: a test case for predicting lifestyles and emergence of pathogens.</title>
        <authorList>
            <person name="Haridas S."/>
            <person name="Albert R."/>
            <person name="Binder M."/>
            <person name="Bloem J."/>
            <person name="Labutti K."/>
            <person name="Salamov A."/>
            <person name="Andreopoulos B."/>
            <person name="Baker S."/>
            <person name="Barry K."/>
            <person name="Bills G."/>
            <person name="Bluhm B."/>
            <person name="Cannon C."/>
            <person name="Castanera R."/>
            <person name="Culley D."/>
            <person name="Daum C."/>
            <person name="Ezra D."/>
            <person name="Gonzalez J."/>
            <person name="Henrissat B."/>
            <person name="Kuo A."/>
            <person name="Liang C."/>
            <person name="Lipzen A."/>
            <person name="Lutzoni F."/>
            <person name="Magnuson J."/>
            <person name="Mondo S."/>
            <person name="Nolan M."/>
            <person name="Ohm R."/>
            <person name="Pangilinan J."/>
            <person name="Park H.-J."/>
            <person name="Ramirez L."/>
            <person name="Alfaro M."/>
            <person name="Sun H."/>
            <person name="Tritt A."/>
            <person name="Yoshinaga Y."/>
            <person name="Zwiers L.-H."/>
            <person name="Turgeon B."/>
            <person name="Goodwin S."/>
            <person name="Spatafora J."/>
            <person name="Crous P."/>
            <person name="Grigoriev I."/>
        </authorList>
    </citation>
    <scope>NUCLEOTIDE SEQUENCE</scope>
    <source>
        <strain evidence="1">CBS 122681</strain>
    </source>
</reference>
<dbReference type="EMBL" id="MU004389">
    <property type="protein sequence ID" value="KAF2653027.1"/>
    <property type="molecule type" value="Genomic_DNA"/>
</dbReference>
<sequence>MSATRSLASAYVEAAKQTEIDGRLETPSSQFSTFTFAEEFAFLFPHVNDIRREAFFHNFLDLYPHHKWTIDEIEDNARYHLDSLFKLRAILEYIVVRFEDVIRSRWMKKSATQRKQILLEAWPGIAPKHRPDLYRYLGSNHYQQNWKDEWAKCPYINLEDLTTSDLVLSFLHSRGHNPPHKFAYTDIQYAPVYTAPETVLPNGMMGLPNYTIALAGRDTPDTYGRLDAWDNAKDALEFRLHGHGLLPDAGLQVLEIQQNIWGFLVSFCKRMLQDFELVNGAPAKPLCPPLTLSDKYITADSVAKAKPYLVPGCLNLARLKTLIHARRSLAEDHIWSLREDPGYFADSVRDYKNYEMRFPSSSTLLRALITDAYYHFYLWSILYRRIASLHELWPEHLGEVVCVRDLPDSSLEAFEETYVLIEITSVEFIKHFSRGFKVMKMRTGATHGIVSSTSSEHMQIRKTYVELLDKLRSKPTRDDFGLHALLDEMEHLTHKHPFLGSELSPWAAAEISDLSILAECQQEIHTYQPLAYRIEYGARQRRPEYIHKWMDSMKDWKAISTAMFTTDKIARLGDLADKKFYYPTDKTPTRKIVDLLRSAEGSLDRFWEAVDKHYLRTVKVTPHDLVRDLLTEGRIVHRTPADLEPELPVKRGKKQSLGPYEPIFETTHEESKQITGIFNKLSLSAKLKPKTRGPATPLPAIPTSPTTIHESISDANQSPPPPPPIIEVDKRAHRVFKALFRSPSTPGRPGEIPWTEFLHAMASTGFSIEKLHGSAWQFTPMRMHVERSIQFHEPHPSSKLPFAWARRIGRRLERTYGWRGEMFCVV</sequence>
<gene>
    <name evidence="1" type="ORF">K491DRAFT_24362</name>
</gene>
<dbReference type="AlphaFoldDB" id="A0A6A6T123"/>
<dbReference type="PANTHER" id="PTHR40788:SF2">
    <property type="entry name" value="CLR5 DOMAIN-CONTAINING PROTEIN"/>
    <property type="match status" value="1"/>
</dbReference>
<evidence type="ECO:0000313" key="1">
    <source>
        <dbReference type="EMBL" id="KAF2653027.1"/>
    </source>
</evidence>
<evidence type="ECO:0000313" key="2">
    <source>
        <dbReference type="Proteomes" id="UP000799324"/>
    </source>
</evidence>
<accession>A0A6A6T123</accession>